<evidence type="ECO:0000313" key="2">
    <source>
        <dbReference type="Proteomes" id="UP001529510"/>
    </source>
</evidence>
<name>A0ABD0QZN4_CIRMR</name>
<gene>
    <name evidence="1" type="ORF">M9458_014397</name>
</gene>
<sequence>PCCAIYVLQRIIKDAQADERITHSIHNFFDVDNCLPTPEEAKDDLHSLRTTLSSGGFEIRQWASNDPR</sequence>
<organism evidence="1 2">
    <name type="scientific">Cirrhinus mrigala</name>
    <name type="common">Mrigala</name>
    <dbReference type="NCBI Taxonomy" id="683832"/>
    <lineage>
        <taxon>Eukaryota</taxon>
        <taxon>Metazoa</taxon>
        <taxon>Chordata</taxon>
        <taxon>Craniata</taxon>
        <taxon>Vertebrata</taxon>
        <taxon>Euteleostomi</taxon>
        <taxon>Actinopterygii</taxon>
        <taxon>Neopterygii</taxon>
        <taxon>Teleostei</taxon>
        <taxon>Ostariophysi</taxon>
        <taxon>Cypriniformes</taxon>
        <taxon>Cyprinidae</taxon>
        <taxon>Labeoninae</taxon>
        <taxon>Labeonini</taxon>
        <taxon>Cirrhinus</taxon>
    </lineage>
</organism>
<feature type="non-terminal residue" evidence="1">
    <location>
        <position position="1"/>
    </location>
</feature>
<accession>A0ABD0QZN4</accession>
<keyword evidence="2" id="KW-1185">Reference proteome</keyword>
<dbReference type="EMBL" id="JAMKFB020000006">
    <property type="protein sequence ID" value="KAL0191699.1"/>
    <property type="molecule type" value="Genomic_DNA"/>
</dbReference>
<dbReference type="AlphaFoldDB" id="A0ABD0QZN4"/>
<evidence type="ECO:0000313" key="1">
    <source>
        <dbReference type="EMBL" id="KAL0191699.1"/>
    </source>
</evidence>
<feature type="non-terminal residue" evidence="1">
    <location>
        <position position="68"/>
    </location>
</feature>
<comment type="caution">
    <text evidence="1">The sequence shown here is derived from an EMBL/GenBank/DDBJ whole genome shotgun (WGS) entry which is preliminary data.</text>
</comment>
<dbReference type="Proteomes" id="UP001529510">
    <property type="component" value="Unassembled WGS sequence"/>
</dbReference>
<reference evidence="1 2" key="1">
    <citation type="submission" date="2024-05" db="EMBL/GenBank/DDBJ databases">
        <title>Genome sequencing and assembly of Indian major carp, Cirrhinus mrigala (Hamilton, 1822).</title>
        <authorList>
            <person name="Mohindra V."/>
            <person name="Chowdhury L.M."/>
            <person name="Lal K."/>
            <person name="Jena J.K."/>
        </authorList>
    </citation>
    <scope>NUCLEOTIDE SEQUENCE [LARGE SCALE GENOMIC DNA]</scope>
    <source>
        <strain evidence="1">CM1030</strain>
        <tissue evidence="1">Blood</tissue>
    </source>
</reference>
<protein>
    <submittedName>
        <fullName evidence="1">Uncharacterized protein</fullName>
    </submittedName>
</protein>
<proteinExistence type="predicted"/>